<evidence type="ECO:0000313" key="3">
    <source>
        <dbReference type="Proteomes" id="UP000001989"/>
    </source>
</evidence>
<dbReference type="EMBL" id="CP000699">
    <property type="protein sequence ID" value="ABQ68212.1"/>
    <property type="molecule type" value="Genomic_DNA"/>
</dbReference>
<accession>A0A9J9HB50</accession>
<dbReference type="InterPro" id="IPR039569">
    <property type="entry name" value="FAS1-like_DH_region"/>
</dbReference>
<evidence type="ECO:0000313" key="2">
    <source>
        <dbReference type="EMBL" id="ABQ68212.1"/>
    </source>
</evidence>
<dbReference type="Gene3D" id="3.10.129.10">
    <property type="entry name" value="Hotdog Thioesterase"/>
    <property type="match status" value="1"/>
</dbReference>
<evidence type="ECO:0000259" key="1">
    <source>
        <dbReference type="Pfam" id="PF13452"/>
    </source>
</evidence>
<dbReference type="Proteomes" id="UP000001989">
    <property type="component" value="Chromosome"/>
</dbReference>
<keyword evidence="3" id="KW-1185">Reference proteome</keyword>
<gene>
    <name evidence="2" type="ordered locus">Swit_1852</name>
</gene>
<sequence length="178" mass="19602">MTGGPPDDDEALGEEVLRLIGQPQYVSGAGMPADRGHVRAMGAAVENANPAWWDDGAAEDLLGAAYCPATMLAAWGRPELWEPGRAEPLKALQAHFDLKDLLGFPASMAVSYTTSFHRPVASGERLRTQQVLRRISDPKTTKMGRGRFWTIEMQYLDERSDLVGVESYEFFGFGKERA</sequence>
<dbReference type="InterPro" id="IPR029069">
    <property type="entry name" value="HotDog_dom_sf"/>
</dbReference>
<reference evidence="2 3" key="1">
    <citation type="journal article" date="2010" name="J. Bacteriol.">
        <title>Genome sequence of the dioxin-mineralizing bacterium Sphingomonas wittichii RW1.</title>
        <authorList>
            <person name="Miller T.R."/>
            <person name="Delcher A.L."/>
            <person name="Salzberg S.L."/>
            <person name="Saunders E."/>
            <person name="Detter J.C."/>
            <person name="Halden R.U."/>
        </authorList>
    </citation>
    <scope>NUCLEOTIDE SEQUENCE [LARGE SCALE GENOMIC DNA]</scope>
    <source>
        <strain evidence="3">DSM 6014 / CCUG 31198 / JCM 15750 / NBRC 105917 / EY 4224 / RW1</strain>
    </source>
</reference>
<dbReference type="SUPFAM" id="SSF54637">
    <property type="entry name" value="Thioesterase/thiol ester dehydrase-isomerase"/>
    <property type="match status" value="1"/>
</dbReference>
<dbReference type="KEGG" id="swi:Swit_1852"/>
<dbReference type="OrthoDB" id="4350329at2"/>
<feature type="domain" description="FAS1-like dehydratase" evidence="1">
    <location>
        <begin position="34"/>
        <end position="160"/>
    </location>
</feature>
<dbReference type="AlphaFoldDB" id="A0A9J9HB50"/>
<dbReference type="Pfam" id="PF13452">
    <property type="entry name" value="FAS1_DH_region"/>
    <property type="match status" value="1"/>
</dbReference>
<organism evidence="2 3">
    <name type="scientific">Rhizorhabdus wittichii (strain DSM 6014 / CCUG 31198 / JCM 15750 / NBRC 105917 / EY 4224 / RW1)</name>
    <name type="common">Sphingomonas wittichii</name>
    <dbReference type="NCBI Taxonomy" id="392499"/>
    <lineage>
        <taxon>Bacteria</taxon>
        <taxon>Pseudomonadati</taxon>
        <taxon>Pseudomonadota</taxon>
        <taxon>Alphaproteobacteria</taxon>
        <taxon>Sphingomonadales</taxon>
        <taxon>Sphingomonadaceae</taxon>
        <taxon>Rhizorhabdus</taxon>
    </lineage>
</organism>
<proteinExistence type="predicted"/>
<protein>
    <recommendedName>
        <fullName evidence="1">FAS1-like dehydratase domain-containing protein</fullName>
    </recommendedName>
</protein>
<name>A0A9J9HB50_RHIWR</name>